<gene>
    <name evidence="2" type="ORF">IWX90DRAFT_188470</name>
</gene>
<reference evidence="2 3" key="1">
    <citation type="journal article" date="2022" name="G3 (Bethesda)">
        <title>Enemy or ally: a genomic approach to elucidate the lifestyle of Phyllosticta citrichinaensis.</title>
        <authorList>
            <person name="Buijs V.A."/>
            <person name="Groenewald J.Z."/>
            <person name="Haridas S."/>
            <person name="LaButti K.M."/>
            <person name="Lipzen A."/>
            <person name="Martin F.M."/>
            <person name="Barry K."/>
            <person name="Grigoriev I.V."/>
            <person name="Crous P.W."/>
            <person name="Seidl M.F."/>
        </authorList>
    </citation>
    <scope>NUCLEOTIDE SEQUENCE [LARGE SCALE GENOMIC DNA]</scope>
    <source>
        <strain evidence="2 3">CBS 129764</strain>
    </source>
</reference>
<evidence type="ECO:0000313" key="3">
    <source>
        <dbReference type="Proteomes" id="UP001456524"/>
    </source>
</evidence>
<comment type="caution">
    <text evidence="2">The sequence shown here is derived from an EMBL/GenBank/DDBJ whole genome shotgun (WGS) entry which is preliminary data.</text>
</comment>
<protein>
    <submittedName>
        <fullName evidence="2">Uncharacterized protein</fullName>
    </submittedName>
</protein>
<dbReference type="EMBL" id="JBBWUH010000004">
    <property type="protein sequence ID" value="KAK8169725.1"/>
    <property type="molecule type" value="Genomic_DNA"/>
</dbReference>
<evidence type="ECO:0000256" key="1">
    <source>
        <dbReference type="SAM" id="MobiDB-lite"/>
    </source>
</evidence>
<feature type="region of interest" description="Disordered" evidence="1">
    <location>
        <begin position="21"/>
        <end position="78"/>
    </location>
</feature>
<organism evidence="2 3">
    <name type="scientific">Phyllosticta citrichinensis</name>
    <dbReference type="NCBI Taxonomy" id="1130410"/>
    <lineage>
        <taxon>Eukaryota</taxon>
        <taxon>Fungi</taxon>
        <taxon>Dikarya</taxon>
        <taxon>Ascomycota</taxon>
        <taxon>Pezizomycotina</taxon>
        <taxon>Dothideomycetes</taxon>
        <taxon>Dothideomycetes incertae sedis</taxon>
        <taxon>Botryosphaeriales</taxon>
        <taxon>Phyllostictaceae</taxon>
        <taxon>Phyllosticta</taxon>
    </lineage>
</organism>
<keyword evidence="3" id="KW-1185">Reference proteome</keyword>
<name>A0ABR1XWD5_9PEZI</name>
<sequence>MMSHMLNVAHHHQGALLSCIRQESTSSTGPSSSPSPNAPLFPSFPLSTPSSPRPSPCRPETETDRQGAQPRQHPFRSSRTAGWLLLRSALLRSAPLRKRTGCTPRGRARLYPRFRPGQVGVGGRGQDGLPCWAVPFARARLMAEREPAGLEGEMCYRRKEGKEEEGGLVLQVRARFRTLTSLPACECPGSRRARGQVHTCAFVCLYSVVQGRQTDNKKKKATLLASIIRATAATNHKTSSLLPDLASLAD</sequence>
<proteinExistence type="predicted"/>
<accession>A0ABR1XWD5</accession>
<dbReference type="Proteomes" id="UP001456524">
    <property type="component" value="Unassembled WGS sequence"/>
</dbReference>
<feature type="compositionally biased region" description="Low complexity" evidence="1">
    <location>
        <begin position="24"/>
        <end position="50"/>
    </location>
</feature>
<evidence type="ECO:0000313" key="2">
    <source>
        <dbReference type="EMBL" id="KAK8169725.1"/>
    </source>
</evidence>